<dbReference type="Pfam" id="PF17852">
    <property type="entry name" value="Dynein_AAA_lid"/>
    <property type="match status" value="1"/>
</dbReference>
<keyword evidence="12" id="KW-0206">Cytoskeleton</keyword>
<dbReference type="FunFam" id="1.10.8.710:FF:000001">
    <property type="entry name" value="Dynein axonemal heavy chain 2"/>
    <property type="match status" value="1"/>
</dbReference>
<accession>A0A6P6S4B7</accession>
<dbReference type="Pfam" id="PF18198">
    <property type="entry name" value="AAA_lid_11"/>
    <property type="match status" value="1"/>
</dbReference>
<feature type="coiled-coil region" evidence="14">
    <location>
        <begin position="2686"/>
        <end position="2727"/>
    </location>
</feature>
<keyword evidence="6" id="KW-0547">Nucleotide-binding</keyword>
<keyword evidence="9 14" id="KW-0175">Coiled coil</keyword>
<evidence type="ECO:0000256" key="13">
    <source>
        <dbReference type="ARBA" id="ARBA00023273"/>
    </source>
</evidence>
<name>A0A6P6S4B7_9EIME</name>
<dbReference type="Pfam" id="PF18199">
    <property type="entry name" value="Dynein_C"/>
    <property type="match status" value="1"/>
</dbReference>
<dbReference type="Gene3D" id="3.10.490.20">
    <property type="match status" value="1"/>
</dbReference>
<dbReference type="InterPro" id="IPR003593">
    <property type="entry name" value="AAA+_ATPase"/>
</dbReference>
<evidence type="ECO:0000256" key="2">
    <source>
        <dbReference type="ARBA" id="ARBA00004245"/>
    </source>
</evidence>
<keyword evidence="4" id="KW-0963">Cytoplasm</keyword>
<dbReference type="InterPro" id="IPR042228">
    <property type="entry name" value="Dynein_linker_3"/>
</dbReference>
<dbReference type="Gene3D" id="1.20.920.30">
    <property type="match status" value="1"/>
</dbReference>
<evidence type="ECO:0000256" key="4">
    <source>
        <dbReference type="ARBA" id="ARBA00022490"/>
    </source>
</evidence>
<feature type="compositionally biased region" description="Basic and acidic residues" evidence="15">
    <location>
        <begin position="1305"/>
        <end position="1314"/>
    </location>
</feature>
<dbReference type="FunFam" id="1.20.58.1120:FF:000007">
    <property type="entry name" value="Dynein heavy chain 4"/>
    <property type="match status" value="1"/>
</dbReference>
<dbReference type="Gene3D" id="3.20.180.20">
    <property type="entry name" value="Dynein heavy chain, N-terminal domain 2"/>
    <property type="match status" value="1"/>
</dbReference>
<dbReference type="InterPro" id="IPR041228">
    <property type="entry name" value="Dynein_C"/>
</dbReference>
<dbReference type="Pfam" id="PF12777">
    <property type="entry name" value="MT"/>
    <property type="match status" value="1"/>
</dbReference>
<feature type="coiled-coil region" evidence="14">
    <location>
        <begin position="2991"/>
        <end position="3060"/>
    </location>
</feature>
<dbReference type="PANTHER" id="PTHR45703">
    <property type="entry name" value="DYNEIN HEAVY CHAIN"/>
    <property type="match status" value="1"/>
</dbReference>
<dbReference type="InterPro" id="IPR043157">
    <property type="entry name" value="Dynein_AAA1S"/>
</dbReference>
<dbReference type="GO" id="GO:0045505">
    <property type="term" value="F:dynein intermediate chain binding"/>
    <property type="evidence" value="ECO:0007669"/>
    <property type="project" value="InterPro"/>
</dbReference>
<dbReference type="SMART" id="SM00382">
    <property type="entry name" value="AAA"/>
    <property type="match status" value="3"/>
</dbReference>
<dbReference type="GeneID" id="34623170"/>
<feature type="domain" description="AAA+ ATPase" evidence="16">
    <location>
        <begin position="1737"/>
        <end position="1889"/>
    </location>
</feature>
<dbReference type="Pfam" id="PF12780">
    <property type="entry name" value="AAA_8"/>
    <property type="match status" value="2"/>
</dbReference>
<dbReference type="Gene3D" id="1.20.140.100">
    <property type="entry name" value="Dynein heavy chain, N-terminal domain 2"/>
    <property type="match status" value="1"/>
</dbReference>
<sequence>MRTLRFRTCAEVLEKNLFSLDCMLRPALFAVRAFGLKLGGWHILAATGEATLSLQSKKLVGTPCESSFTAADSQEAKSGSVVDVCACTARGLEKRLGHDPLGVGARRHHWSPGGLEGVVSYTEKATTRMQCRKLIKFIRVAEYIFDAALIDFARIATKRIIEGLVRQDGLRGRAAATLGAALQPTPDKALLVVQLNLAKTGITISPSNTNALEVAGGACSRTLTGWQRDAEAVGAAQPQLPRGLFCLDISKLQKTLLPSLKRAMGMIQAYLPQLANNSMTRLLQEISATNAKLTTVPEDINAVGPNAHECWELRFYVEFNCLIAETRKTTFPAIEASSLRVSEILDLLKRSSLRIEAATKALFVELSQGLAALRTQIQFASYAVENSTKRFQEELQAAVPSTKAKVAELQQQIDDPKLYDAATETEEAQARLLAMKKQVEDVAADVDRCKRCEDILRVDTTSFEGFEEIVQITEALEKCIQLKCDWIEFDGAVGKELFWQADIRKIQETAQTLSSDATAEEALASLLLAVRRTWESLQLPLATQRVSKDKITILGSLDDVIATLEDSLVSVNTIAGSRFGSFIRSEIQDLQRELTIVQDTLEDWMALQTNWISLQALFASPDIRKQLPCEASKFAAVDTQWRAICTELQDYNICLAVCTKEGRLQALKDMNARLDEVKRGLEDYLQSKRELFPRFYFLSNGELLELVSQGRQLNAVETIVRKCFANLHSLWQEGDKKSPDLAAIARLSSGMVSAEGERVLFHKSFKLRGPVEKWLSEVETAMVRTLQKLIKHKNAEAYGHPKKDWIFQTPAQVAACLLQVFWTVDVEEALREEERLHSVHMQQLQELQQLTELVRSSLTPLERANVSALAIQTLHNRDVIETLIKERITTSEAFEWQKQLRHYWDSQNETTVVHQLSCIFEYGHEYLGAPQRLVITPLTDRCWLTITTALKELCVNSSIAGPAGSGKTESVKELSKVLALFCVVLNCSEAVDLYVLDKVFAGVMASGAWACLDEFNRLDIEVLSVVAQQLLNMRHTLMKAQGAGEPTHAVVQSKEQGDMRVAHATSAPPRGCFSCGVFVTLNPNYAGRAELPDNLQMLFRPVSMVIPDFATIAEITIFSEGFNDSKLLANKFVKFFRLCSEQLSPQVHYDFGLRAAKAALLRAGELRRSGACDSEEAALARAIRESNEPKFTAEDRPIFYALLADFFPTVPQEGSRDTVLTSAITEAMTNLDLTPREENVQMALHLHQLLKSRRGVILLGEAMSGKSSIISSLAAALASQKAQYTALSQPGNVIEGIDTETEPLESSRDTHASTDDSDGETEDGGPCPSESGERSAELQDTVHCRVLNPKALEISELLGEFNPMTKEWKDGVSSAILRDFAYSESPAAHQWILFDGPIDSLWVECLNTVLDDNQMLCLANGERIKLTPSIRLLFEVSDLSAASPATVSRCGMLFATQQALHWRDVMESWFTRLRDRVCKEFIETLRGLFNLSIPPCEAFLQADRLTRDAEGSYSRNSHCKPTSVSIVSSICRMLGALLELPVDPCTAAQRQNNNKNQSDAKSRHLSQRASSVNAAAAVCLYTSEQLLFLAAPCFFFCFVWTVGGGADPGTQKAFSRFCEDVFDGHILLPKGGDAIDFCFNFELSPSKRKAGHCRSLAAHTFEDDFIADKPPQSQENPSTLNSPEAMEKAQRLKNYFVLWEKTIPEFKLDPSQSFHTLLIPTKETVRALTLMEILTRGKVPILLTGPSGSGKTVLARESLRKRREGEECFVITQSFSSHMQPATVQALIESKLETKRKAMLGPPASQDCIVWIDDANLPLPDLYGSQPTAELLRQMEEFKGFYDRKRIYWKGLERVQFVISAASPSTGRQPLPSRVSRHFHSLFVAEPDEISCQKMFLALLDTHFAHVGVNPEIRVRAKSVVSASVELYRRVKETLLPTPSRPVYLFNFRHLKGLFQGLLTADANALTPRNAIARLWLHEASRIFGDRLMGPDERQWLEGEKTEIVARKLCYTEASNGGLPKAPTMWGDWFVPGQKAYREAPPRQQLLKLLEAANLEAVSRLQQKGRGPEAAAVAPQQIVFFSEIIEHLVALCRVLQLPQGHAVLLGVGATGKQSVARLAACIRDLELVGKPWERWELPNKALVESRAWFALRVGAPWLPNNSEVPKRRDLGTTIHGIEFESGGKWGIELQGHAVDPNTSGTPRRNPHQQIPGSSVSDPNSANTSISDGTSNSMAIERFREELRAVLLGTGLSGGKETLFLINDSRISEEAILADVDAIANIGEASLRINNLFEADAVDRIVSDLTASAVTSGIKTAGILNTEAVLSLFKENILNKLRICLCLSPIGGALRRRLRLYPGLTKTFAVQFFEVWGPAALTDVAVHLFSAAALQQPQLHAQQYEQQQQAKMRLSELCVAIHCSVEKEAEMLLQQHGDRNIDKRALQIPIHIASTAYVILFCAEHVMFQLLAERRDRLRAKLEVMSSGIGQLEAATAQVNKLQGELQQLEPVLQDKQVKAEALLKQVEADKALVDAERKKVMLEEEVVGEQRREASALQAEAQHEFEEAMPALEAALASLDSLDKRDITEIKSFFKPPPLVMITMEAVCTILGEKTDWEQCRKVLSDTGFLNRLMAFDKDHIPGATLKKLEKIVQRADFTPEVVGKQSVAAMSLCMWVLAINKYAKISKEVEPKRMKVEELNKKVDEMELELQQQIREKESLEQETRLCQTRLQRASFLTKGLAEEAVRWRDSLSTAAQHLESLEGDVLLTASSIIYLGPFTGFYRDRLLEYWQQVLRQKQLPHNPSFDIREIMSNPIELNEWHMQGLPGDASSTFSGIVVSAALSIGRVPLAVDPQQQAKRWLKAKGKEDGLKVVSLQTHKLHNILTSCVRLGQPLLVEDIEEDIPPMFAALLQLPIRRPVTSRDPTTVMLGGMEIQQDSHFRLMFSTKLENPHYLPEVAMQVCLVNFSVTREGLEAQLLAEVVLLENPDAEQQKTQIQIRNATDQRQLQELEETMLRLLSDSTGNILDDGQLTETLQQARSTVDGIKERLQQAESIMTRVEEARAAFKPVAFRGSYLFFVVQELKKLDCMYTSSLSIFVEAFTGAISAATPEQQRTHETNSNRIQTLVDSTTQAIFSLAITGIFERHKLPFAFAVAAEVLKREQYPEATEVPCVPLSSEPFYCPPKINCYDALYMLTLGISLHAPESRDGSADCCLPNPLPDVLTQRQWEELHRLTLRLASLEKLPNDLLTNGGAWRQWLTRTDVHKRTPPLWKETEALAKVFETMLILSVVREDAVAAFAQEVVKEVLGPAYVEFTPPSLEEVVSRCNSNRPLLVLLSPGTDPTSSFFALAEQQDPKPQFDCISLGRGQGPKASRVLVTALREGGWALLENCHLARSWMSELHKVIEGIGACLQQGSLQHVGAPSTAAVTDEVKLRGWRSLKLALLIFHAVAQERSSFGSIGWNIPYRFGSADLWASLTLLKCIFNSVGGSPELVMGPLRRLMCEVTYGGRVTDAWDEKCLKCMTEAILQENILYDQHALANRGFGVVPFGEDDATVAAFVHSRFDQSTEMFGLPASATIRLERAQGEELLQCLQGMQIKWPLQLLALPASPPLRCTCSVPAFDATALREAPGVFGAAIEQLVLQQADILLQRLSGCLSGGLAPPVPDVSSAIAAARDEEPALPEGSHMKQEDTLQDSLGVFFSQEVARFSQLLSLVCRTLEQLKLAIRGFVAFSPETDSIFEALRKNQVPSPWAAAAYPSLRPLASWADDLERRVSVVSRYSSEGTSIHWSSESGGAPPSYWLPGFYYPRGFMAAVVQRAARQQRVAVDMLHITFAFMASNDPSLLKPAPIAEASGVCVHGLLLEGGAWDYELGLLSEELVSQLIQPFPCWCHSVSIRKLLGGRKHCAIVPTAAFAVPGGCVTSVPLPTTEPPAKWTLRGTALLCEARE</sequence>
<dbReference type="InterPro" id="IPR054354">
    <property type="entry name" value="DYNC2H1-like_lid"/>
</dbReference>
<dbReference type="InterPro" id="IPR026983">
    <property type="entry name" value="DHC"/>
</dbReference>
<dbReference type="OrthoDB" id="330581at2759"/>
<evidence type="ECO:0000256" key="12">
    <source>
        <dbReference type="ARBA" id="ARBA00023212"/>
    </source>
</evidence>
<dbReference type="GO" id="GO:0051959">
    <property type="term" value="F:dynein light intermediate chain binding"/>
    <property type="evidence" value="ECO:0007669"/>
    <property type="project" value="InterPro"/>
</dbReference>
<dbReference type="Gene3D" id="3.40.50.300">
    <property type="entry name" value="P-loop containing nucleotide triphosphate hydrolases"/>
    <property type="match status" value="6"/>
</dbReference>
<dbReference type="Gene3D" id="1.20.1270.280">
    <property type="match status" value="1"/>
</dbReference>
<keyword evidence="17" id="KW-1185">Reference proteome</keyword>
<feature type="compositionally biased region" description="Basic and acidic residues" evidence="15">
    <location>
        <begin position="1331"/>
        <end position="1340"/>
    </location>
</feature>
<evidence type="ECO:0000259" key="16">
    <source>
        <dbReference type="SMART" id="SM00382"/>
    </source>
</evidence>
<evidence type="ECO:0000256" key="10">
    <source>
        <dbReference type="ARBA" id="ARBA00023069"/>
    </source>
</evidence>
<dbReference type="InterPro" id="IPR041466">
    <property type="entry name" value="Dynein_AAA5_ext"/>
</dbReference>
<gene>
    <name evidence="18" type="primary">LOC34623170</name>
</gene>
<keyword evidence="10" id="KW-0969">Cilium</keyword>
<keyword evidence="5" id="KW-0493">Microtubule</keyword>
<evidence type="ECO:0000256" key="11">
    <source>
        <dbReference type="ARBA" id="ARBA00023175"/>
    </source>
</evidence>
<dbReference type="InterPro" id="IPR013602">
    <property type="entry name" value="Dynein_heavy_linker"/>
</dbReference>
<dbReference type="Pfam" id="PF08393">
    <property type="entry name" value="DHC_N2"/>
    <property type="match status" value="1"/>
</dbReference>
<evidence type="ECO:0000256" key="9">
    <source>
        <dbReference type="ARBA" id="ARBA00023054"/>
    </source>
</evidence>
<evidence type="ECO:0000256" key="6">
    <source>
        <dbReference type="ARBA" id="ARBA00022741"/>
    </source>
</evidence>
<dbReference type="Gene3D" id="1.10.8.710">
    <property type="match status" value="1"/>
</dbReference>
<keyword evidence="13" id="KW-0966">Cell projection</keyword>
<dbReference type="InterPro" id="IPR035699">
    <property type="entry name" value="AAA_6"/>
</dbReference>
<feature type="coiled-coil region" evidence="14">
    <location>
        <begin position="2521"/>
        <end position="2548"/>
    </location>
</feature>
<dbReference type="GO" id="GO:0005929">
    <property type="term" value="C:cilium"/>
    <property type="evidence" value="ECO:0007669"/>
    <property type="project" value="UniProtKB-SubCell"/>
</dbReference>
<dbReference type="SUPFAM" id="SSF52540">
    <property type="entry name" value="P-loop containing nucleoside triphosphate hydrolases"/>
    <property type="match status" value="3"/>
</dbReference>
<dbReference type="Pfam" id="PF12774">
    <property type="entry name" value="AAA_6"/>
    <property type="match status" value="1"/>
</dbReference>
<dbReference type="Gene3D" id="1.10.8.720">
    <property type="entry name" value="Region D6 of dynein motor"/>
    <property type="match status" value="1"/>
</dbReference>
<dbReference type="InterPro" id="IPR043160">
    <property type="entry name" value="Dynein_C_barrel"/>
</dbReference>
<evidence type="ECO:0000256" key="7">
    <source>
        <dbReference type="ARBA" id="ARBA00022840"/>
    </source>
</evidence>
<proteinExistence type="inferred from homology"/>
<dbReference type="Pfam" id="PF12775">
    <property type="entry name" value="AAA_7"/>
    <property type="match status" value="1"/>
</dbReference>
<evidence type="ECO:0000313" key="18">
    <source>
        <dbReference type="RefSeq" id="XP_026194572.1"/>
    </source>
</evidence>
<reference evidence="18" key="1">
    <citation type="submission" date="2025-08" db="UniProtKB">
        <authorList>
            <consortium name="RefSeq"/>
        </authorList>
    </citation>
    <scope>IDENTIFICATION</scope>
</reference>
<dbReference type="CDD" id="cd00009">
    <property type="entry name" value="AAA"/>
    <property type="match status" value="1"/>
</dbReference>
<dbReference type="Pfam" id="PF22597">
    <property type="entry name" value="DYN_lid"/>
    <property type="match status" value="1"/>
</dbReference>
<keyword evidence="11" id="KW-0505">Motor protein</keyword>
<dbReference type="GO" id="GO:0007018">
    <property type="term" value="P:microtubule-based movement"/>
    <property type="evidence" value="ECO:0007669"/>
    <property type="project" value="InterPro"/>
</dbReference>
<comment type="subcellular location">
    <subcellularLocation>
        <location evidence="1">Cell projection</location>
        <location evidence="1">Cilium</location>
    </subcellularLocation>
    <subcellularLocation>
        <location evidence="2">Cytoplasm</location>
        <location evidence="2">Cytoskeleton</location>
    </subcellularLocation>
</comment>
<dbReference type="Gene3D" id="6.10.140.1060">
    <property type="match status" value="1"/>
</dbReference>
<dbReference type="GO" id="GO:0008569">
    <property type="term" value="F:minus-end-directed microtubule motor activity"/>
    <property type="evidence" value="ECO:0007669"/>
    <property type="project" value="InterPro"/>
</dbReference>
<feature type="region of interest" description="Disordered" evidence="15">
    <location>
        <begin position="1301"/>
        <end position="1340"/>
    </location>
</feature>
<evidence type="ECO:0000256" key="15">
    <source>
        <dbReference type="SAM" id="MobiDB-lite"/>
    </source>
</evidence>
<evidence type="ECO:0000256" key="3">
    <source>
        <dbReference type="ARBA" id="ARBA00008887"/>
    </source>
</evidence>
<protein>
    <submittedName>
        <fullName evidence="18">Dynein heavy chain 6, axonemal</fullName>
    </submittedName>
</protein>
<dbReference type="InterPro" id="IPR041658">
    <property type="entry name" value="AAA_lid_11"/>
</dbReference>
<feature type="compositionally biased region" description="Polar residues" evidence="15">
    <location>
        <begin position="2196"/>
        <end position="2230"/>
    </location>
</feature>
<feature type="region of interest" description="Disordered" evidence="15">
    <location>
        <begin position="2190"/>
        <end position="2230"/>
    </location>
</feature>
<dbReference type="Pfam" id="PF12781">
    <property type="entry name" value="AAA_9"/>
    <property type="match status" value="1"/>
</dbReference>
<dbReference type="Gene3D" id="1.20.58.1120">
    <property type="match status" value="1"/>
</dbReference>
<feature type="domain" description="AAA+ ATPase" evidence="16">
    <location>
        <begin position="953"/>
        <end position="1109"/>
    </location>
</feature>
<feature type="domain" description="AAA+ ATPase" evidence="16">
    <location>
        <begin position="1252"/>
        <end position="1438"/>
    </location>
</feature>
<dbReference type="InterPro" id="IPR035706">
    <property type="entry name" value="AAA_9"/>
</dbReference>
<keyword evidence="7" id="KW-0067">ATP-binding</keyword>
<keyword evidence="8" id="KW-0243">Dynein</keyword>
<dbReference type="InterPro" id="IPR004273">
    <property type="entry name" value="Dynein_heavy_D6_P-loop"/>
</dbReference>
<dbReference type="Gene3D" id="1.20.920.20">
    <property type="match status" value="1"/>
</dbReference>
<dbReference type="InterPro" id="IPR024317">
    <property type="entry name" value="Dynein_heavy_chain_D4_dom"/>
</dbReference>
<dbReference type="Pfam" id="PF03028">
    <property type="entry name" value="Dynein_heavy"/>
    <property type="match status" value="1"/>
</dbReference>
<dbReference type="PANTHER" id="PTHR45703:SF36">
    <property type="entry name" value="DYNEIN HEAVY CHAIN, CYTOPLASMIC"/>
    <property type="match status" value="1"/>
</dbReference>
<dbReference type="InterPro" id="IPR024743">
    <property type="entry name" value="Dynein_HC_stalk"/>
</dbReference>
<dbReference type="RefSeq" id="XP_026194572.1">
    <property type="nucleotide sequence ID" value="XM_026338787.1"/>
</dbReference>
<dbReference type="Gene3D" id="1.10.8.1220">
    <property type="match status" value="1"/>
</dbReference>
<dbReference type="Proteomes" id="UP000515125">
    <property type="component" value="Unplaced"/>
</dbReference>
<evidence type="ECO:0000256" key="8">
    <source>
        <dbReference type="ARBA" id="ARBA00023017"/>
    </source>
</evidence>
<dbReference type="InterPro" id="IPR027417">
    <property type="entry name" value="P-loop_NTPase"/>
</dbReference>
<comment type="similarity">
    <text evidence="3">Belongs to the dynein heavy chain family.</text>
</comment>
<evidence type="ECO:0000256" key="1">
    <source>
        <dbReference type="ARBA" id="ARBA00004138"/>
    </source>
</evidence>
<evidence type="ECO:0000313" key="17">
    <source>
        <dbReference type="Proteomes" id="UP000515125"/>
    </source>
</evidence>
<dbReference type="FunFam" id="1.20.140.100:FF:000001">
    <property type="entry name" value="dynein heavy chain 17, axonemal"/>
    <property type="match status" value="1"/>
</dbReference>
<organism evidence="17 18">
    <name type="scientific">Cyclospora cayetanensis</name>
    <dbReference type="NCBI Taxonomy" id="88456"/>
    <lineage>
        <taxon>Eukaryota</taxon>
        <taxon>Sar</taxon>
        <taxon>Alveolata</taxon>
        <taxon>Apicomplexa</taxon>
        <taxon>Conoidasida</taxon>
        <taxon>Coccidia</taxon>
        <taxon>Eucoccidiorida</taxon>
        <taxon>Eimeriorina</taxon>
        <taxon>Eimeriidae</taxon>
        <taxon>Cyclospora</taxon>
    </lineage>
</organism>
<dbReference type="Gene3D" id="1.10.472.130">
    <property type="match status" value="1"/>
</dbReference>
<dbReference type="InterPro" id="IPR042219">
    <property type="entry name" value="AAA_lid_11_sf"/>
</dbReference>
<evidence type="ECO:0000256" key="14">
    <source>
        <dbReference type="SAM" id="Coils"/>
    </source>
</evidence>
<dbReference type="GO" id="GO:0005874">
    <property type="term" value="C:microtubule"/>
    <property type="evidence" value="ECO:0007669"/>
    <property type="project" value="UniProtKB-KW"/>
</dbReference>
<dbReference type="GO" id="GO:0030286">
    <property type="term" value="C:dynein complex"/>
    <property type="evidence" value="ECO:0007669"/>
    <property type="project" value="UniProtKB-KW"/>
</dbReference>
<dbReference type="InterPro" id="IPR042222">
    <property type="entry name" value="Dynein_2_N"/>
</dbReference>
<dbReference type="GO" id="GO:0005524">
    <property type="term" value="F:ATP binding"/>
    <property type="evidence" value="ECO:0007669"/>
    <property type="project" value="UniProtKB-KW"/>
</dbReference>
<evidence type="ECO:0000256" key="5">
    <source>
        <dbReference type="ARBA" id="ARBA00022701"/>
    </source>
</evidence>